<gene>
    <name evidence="5" type="ORF">C0068_16025</name>
</gene>
<dbReference type="Pfam" id="PF07859">
    <property type="entry name" value="Abhydrolase_3"/>
    <property type="match status" value="1"/>
</dbReference>
<organism evidence="5 6">
    <name type="scientific">Zhongshania marina</name>
    <dbReference type="NCBI Taxonomy" id="2304603"/>
    <lineage>
        <taxon>Bacteria</taxon>
        <taxon>Pseudomonadati</taxon>
        <taxon>Pseudomonadota</taxon>
        <taxon>Gammaproteobacteria</taxon>
        <taxon>Cellvibrionales</taxon>
        <taxon>Spongiibacteraceae</taxon>
        <taxon>Zhongshania</taxon>
    </lineage>
</organism>
<dbReference type="InterPro" id="IPR002168">
    <property type="entry name" value="Lipase_GDXG_HIS_AS"/>
</dbReference>
<feature type="active site" evidence="3">
    <location>
        <position position="154"/>
    </location>
</feature>
<reference evidence="5" key="1">
    <citation type="submission" date="2018-01" db="EMBL/GenBank/DDBJ databases">
        <authorList>
            <person name="Yu X.-D."/>
        </authorList>
    </citation>
    <scope>NUCLEOTIDE SEQUENCE</scope>
    <source>
        <strain evidence="5">ZX-21</strain>
    </source>
</reference>
<dbReference type="OrthoDB" id="5729797at2"/>
<dbReference type="Proteomes" id="UP000237222">
    <property type="component" value="Unassembled WGS sequence"/>
</dbReference>
<sequence length="310" mass="34442">MSELSSEKLAEKKSQVETVIARIQKVYGGWRRDTSVETMREDWDRLFWNDSQPSEYRDDKIDGVAVRWISAPNTRRDRVLLYFHGGGYKMGSVVSHHDLMVRISAASNCQVLGVNYRMCPEHPFPAPIEDAVTVYKALLKKGFSADHLALAGDSAGGGLAAGALLALRDESLPLPAAAVLISAWLDMTLSGESYETRAKSDPIHQRFMLDALANQYLGKDGDRKNPLASPLFGNLSGLPPLLLQIGDRETGLDDTLSFAKVAAEQGVKIECSVWDEMIHVFQQFAEELEDARTAITQIGEFLQRHWVLHD</sequence>
<protein>
    <submittedName>
        <fullName evidence="5">Alpha/beta hydrolase</fullName>
    </submittedName>
</protein>
<evidence type="ECO:0000256" key="1">
    <source>
        <dbReference type="ARBA" id="ARBA00010515"/>
    </source>
</evidence>
<evidence type="ECO:0000313" key="5">
    <source>
        <dbReference type="EMBL" id="POP51661.1"/>
    </source>
</evidence>
<dbReference type="AlphaFoldDB" id="A0A2S4HD90"/>
<dbReference type="PROSITE" id="PS01173">
    <property type="entry name" value="LIPASE_GDXG_HIS"/>
    <property type="match status" value="1"/>
</dbReference>
<name>A0A2S4HD90_9GAMM</name>
<dbReference type="InterPro" id="IPR050300">
    <property type="entry name" value="GDXG_lipolytic_enzyme"/>
</dbReference>
<evidence type="ECO:0000313" key="6">
    <source>
        <dbReference type="Proteomes" id="UP000237222"/>
    </source>
</evidence>
<dbReference type="PANTHER" id="PTHR48081:SF8">
    <property type="entry name" value="ALPHA_BETA HYDROLASE FOLD-3 DOMAIN-CONTAINING PROTEIN-RELATED"/>
    <property type="match status" value="1"/>
</dbReference>
<evidence type="ECO:0000259" key="4">
    <source>
        <dbReference type="Pfam" id="PF07859"/>
    </source>
</evidence>
<feature type="domain" description="Alpha/beta hydrolase fold-3" evidence="4">
    <location>
        <begin position="80"/>
        <end position="282"/>
    </location>
</feature>
<evidence type="ECO:0000256" key="3">
    <source>
        <dbReference type="PROSITE-ProRule" id="PRU10038"/>
    </source>
</evidence>
<dbReference type="Gene3D" id="3.40.50.1820">
    <property type="entry name" value="alpha/beta hydrolase"/>
    <property type="match status" value="1"/>
</dbReference>
<evidence type="ECO:0000256" key="2">
    <source>
        <dbReference type="ARBA" id="ARBA00022801"/>
    </source>
</evidence>
<proteinExistence type="inferred from homology"/>
<dbReference type="RefSeq" id="WP_103685490.1">
    <property type="nucleotide sequence ID" value="NZ_PQGG01000036.1"/>
</dbReference>
<dbReference type="SUPFAM" id="SSF53474">
    <property type="entry name" value="alpha/beta-Hydrolases"/>
    <property type="match status" value="1"/>
</dbReference>
<dbReference type="GO" id="GO:0016787">
    <property type="term" value="F:hydrolase activity"/>
    <property type="evidence" value="ECO:0007669"/>
    <property type="project" value="UniProtKB-KW"/>
</dbReference>
<dbReference type="PANTHER" id="PTHR48081">
    <property type="entry name" value="AB HYDROLASE SUPERFAMILY PROTEIN C4A8.06C"/>
    <property type="match status" value="1"/>
</dbReference>
<dbReference type="PROSITE" id="PS01174">
    <property type="entry name" value="LIPASE_GDXG_SER"/>
    <property type="match status" value="1"/>
</dbReference>
<dbReference type="InterPro" id="IPR013094">
    <property type="entry name" value="AB_hydrolase_3"/>
</dbReference>
<comment type="similarity">
    <text evidence="1">Belongs to the 'GDXG' lipolytic enzyme family.</text>
</comment>
<dbReference type="EMBL" id="PQGG01000036">
    <property type="protein sequence ID" value="POP51661.1"/>
    <property type="molecule type" value="Genomic_DNA"/>
</dbReference>
<accession>A0A2S4HD90</accession>
<keyword evidence="2 5" id="KW-0378">Hydrolase</keyword>
<comment type="caution">
    <text evidence="5">The sequence shown here is derived from an EMBL/GenBank/DDBJ whole genome shotgun (WGS) entry which is preliminary data.</text>
</comment>
<dbReference type="InterPro" id="IPR033140">
    <property type="entry name" value="Lipase_GDXG_put_SER_AS"/>
</dbReference>
<dbReference type="InterPro" id="IPR029058">
    <property type="entry name" value="AB_hydrolase_fold"/>
</dbReference>